<feature type="domain" description="Poly-beta-hydroxybutyrate polymerase N-terminal" evidence="5">
    <location>
        <begin position="55"/>
        <end position="96"/>
    </location>
</feature>
<dbReference type="AlphaFoldDB" id="A0A839VCJ9"/>
<dbReference type="EMBL" id="JACHXP010000006">
    <property type="protein sequence ID" value="MBB3190414.1"/>
    <property type="molecule type" value="Genomic_DNA"/>
</dbReference>
<evidence type="ECO:0000313" key="7">
    <source>
        <dbReference type="Proteomes" id="UP000547614"/>
    </source>
</evidence>
<dbReference type="InterPro" id="IPR022211">
    <property type="entry name" value="PHBC_N"/>
</dbReference>
<feature type="region of interest" description="Disordered" evidence="3">
    <location>
        <begin position="1"/>
        <end position="54"/>
    </location>
</feature>
<evidence type="ECO:0000256" key="2">
    <source>
        <dbReference type="ARBA" id="ARBA00023315"/>
    </source>
</evidence>
<name>A0A839VCJ9_9GAMM</name>
<dbReference type="Gene3D" id="3.40.50.1820">
    <property type="entry name" value="alpha/beta hydrolase"/>
    <property type="match status" value="1"/>
</dbReference>
<dbReference type="Proteomes" id="UP000547614">
    <property type="component" value="Unassembled WGS sequence"/>
</dbReference>
<feature type="compositionally biased region" description="Polar residues" evidence="3">
    <location>
        <begin position="44"/>
        <end position="53"/>
    </location>
</feature>
<feature type="region of interest" description="Disordered" evidence="3">
    <location>
        <begin position="602"/>
        <end position="624"/>
    </location>
</feature>
<evidence type="ECO:0000256" key="3">
    <source>
        <dbReference type="SAM" id="MobiDB-lite"/>
    </source>
</evidence>
<dbReference type="SUPFAM" id="SSF53474">
    <property type="entry name" value="alpha/beta-Hydrolases"/>
    <property type="match status" value="1"/>
</dbReference>
<dbReference type="GO" id="GO:0016746">
    <property type="term" value="F:acyltransferase activity"/>
    <property type="evidence" value="ECO:0007669"/>
    <property type="project" value="UniProtKB-KW"/>
</dbReference>
<comment type="caution">
    <text evidence="6">The sequence shown here is derived from an EMBL/GenBank/DDBJ whole genome shotgun (WGS) entry which is preliminary data.</text>
</comment>
<reference evidence="6 7" key="1">
    <citation type="submission" date="2020-08" db="EMBL/GenBank/DDBJ databases">
        <title>Genomic Encyclopedia of Type Strains, Phase III (KMG-III): the genomes of soil and plant-associated and newly described type strains.</title>
        <authorList>
            <person name="Whitman W."/>
        </authorList>
    </citation>
    <scope>NUCLEOTIDE SEQUENCE [LARGE SCALE GENOMIC DNA]</scope>
    <source>
        <strain evidence="6 7">CECT 7282</strain>
    </source>
</reference>
<dbReference type="InterPro" id="IPR010941">
    <property type="entry name" value="PhaC_N"/>
</dbReference>
<feature type="domain" description="Poly-beta-hydroxybutyrate polymerase N-terminal" evidence="4">
    <location>
        <begin position="133"/>
        <end position="302"/>
    </location>
</feature>
<dbReference type="InterPro" id="IPR029058">
    <property type="entry name" value="AB_hydrolase_fold"/>
</dbReference>
<sequence>MEQRRSDAPSPQQDAASNMAPSGSRPLAPVIGNGSETTPPPTQPDTAETSQEEQPFAAWDQMTHASIARLTAGVSPASLLQAYGDWWTHLLLSPGKQAQLALKAQRKFVRLADYSARAMQGGECPRCIEPLAEDHRFDAPEWQQWPFNLLHQSFLLNQQWWYNAMTGVPGVTRHHEEVANFVTRQVLDIFSPANSPLTNPRVLERTLEQGGANLVSGATHAWEDAVNFYLHRPPAGAEHYLPGESVAITPGEVVYRNRLIELIQYRPATEQVQAEPILIVPAWVMKYYILDLSPHNSLVRWLVEQGHTVFMISWKNPDAEERDLGVDDYRELGIMAALEVIGAILPSRKVHATGYCLGGTLLSIAAAVMARAGDDRLASLTLFASITDFAEAGELELFIDDSQVHFLEDAMRQQGYLEAWQMKSAFQLLQSDDLIWSRLVNDYLMGERLPTFDLMAWSTDGTRMPYRMHSEYLRRLYLGNELARGRYRVDGHPVLLSSITLPAFLVATRKDHISPWQSVYRNQLYLDGDVTFVLTSGGHNAGVVSEPGHPRRVYQIADKPAQAHHAGADTWRAEVPEREGSWWPEWQAWLQEHSSGWVAPPTMGNAEQGYPPLAEAPGQYVRER</sequence>
<proteinExistence type="predicted"/>
<keyword evidence="1 6" id="KW-0808">Transferase</keyword>
<dbReference type="Pfam" id="PF12551">
    <property type="entry name" value="PHBC_N"/>
    <property type="match status" value="1"/>
</dbReference>
<dbReference type="RefSeq" id="WP_246389868.1">
    <property type="nucleotide sequence ID" value="NZ_JACHXP010000006.1"/>
</dbReference>
<dbReference type="PANTHER" id="PTHR36837">
    <property type="entry name" value="POLY(3-HYDROXYALKANOATE) POLYMERASE SUBUNIT PHAC"/>
    <property type="match status" value="1"/>
</dbReference>
<evidence type="ECO:0000256" key="1">
    <source>
        <dbReference type="ARBA" id="ARBA00022679"/>
    </source>
</evidence>
<feature type="compositionally biased region" description="Polar residues" evidence="3">
    <location>
        <begin position="9"/>
        <end position="21"/>
    </location>
</feature>
<dbReference type="InterPro" id="IPR051321">
    <property type="entry name" value="PHA/PHB_synthase"/>
</dbReference>
<accession>A0A839VCJ9</accession>
<dbReference type="EC" id="2.3.1.-" evidence="6"/>
<evidence type="ECO:0000259" key="4">
    <source>
        <dbReference type="Pfam" id="PF07167"/>
    </source>
</evidence>
<dbReference type="Pfam" id="PF07167">
    <property type="entry name" value="PhaC_N"/>
    <property type="match status" value="1"/>
</dbReference>
<dbReference type="PANTHER" id="PTHR36837:SF5">
    <property type="entry name" value="POLY-3-HYDROXYBUTYRATE SYNTHASE"/>
    <property type="match status" value="1"/>
</dbReference>
<organism evidence="6 7">
    <name type="scientific">Halomonas cerina</name>
    <dbReference type="NCBI Taxonomy" id="447424"/>
    <lineage>
        <taxon>Bacteria</taxon>
        <taxon>Pseudomonadati</taxon>
        <taxon>Pseudomonadota</taxon>
        <taxon>Gammaproteobacteria</taxon>
        <taxon>Oceanospirillales</taxon>
        <taxon>Halomonadaceae</taxon>
        <taxon>Halomonas</taxon>
    </lineage>
</organism>
<keyword evidence="2 6" id="KW-0012">Acyltransferase</keyword>
<dbReference type="GO" id="GO:0042619">
    <property type="term" value="P:poly-hydroxybutyrate biosynthetic process"/>
    <property type="evidence" value="ECO:0007669"/>
    <property type="project" value="InterPro"/>
</dbReference>
<gene>
    <name evidence="6" type="ORF">FHR94_001647</name>
</gene>
<protein>
    <submittedName>
        <fullName evidence="6">Polyhydroxyalkanoate synthase</fullName>
        <ecNumber evidence="6">2.3.1.-</ecNumber>
    </submittedName>
</protein>
<evidence type="ECO:0000259" key="5">
    <source>
        <dbReference type="Pfam" id="PF12551"/>
    </source>
</evidence>
<keyword evidence="7" id="KW-1185">Reference proteome</keyword>
<evidence type="ECO:0000313" key="6">
    <source>
        <dbReference type="EMBL" id="MBB3190414.1"/>
    </source>
</evidence>